<dbReference type="Pfam" id="PF14416">
    <property type="entry name" value="PMR5N"/>
    <property type="match status" value="1"/>
</dbReference>
<keyword evidence="3" id="KW-0812">Transmembrane</keyword>
<evidence type="ECO:0008006" key="11">
    <source>
        <dbReference type="Google" id="ProtNLM"/>
    </source>
</evidence>
<keyword evidence="6" id="KW-0472">Membrane</keyword>
<feature type="domain" description="Trichome birefringence-like C-terminal" evidence="7">
    <location>
        <begin position="145"/>
        <end position="391"/>
    </location>
</feature>
<keyword evidence="10" id="KW-1185">Reference proteome</keyword>
<sequence>MGLTNPSEEQPQCLSKKLISFTFCSLLSIALIQFHFSATPFSFSSTEQLLRNKPVAVSTTITTTTSSSSSSSSSKEEERAKVQIACDYNNGKWIPDKLGPIYNGTNCGIVTNYQDCMTNGRPDLVYLHWKWKPNQCNIPSYNTGDKKIHDKFRRWHFPSHNLNVSIYWSPFLVRGIERRRFKDYCRLYLDSLDEQWAPDLDQMDMIVISFGHWLPQPSLYFFGDSAQGCHKCTGLNYTEAGIYGVFQKIIKTTIDKVIDGRGGGDGKGIDVIVTTFSPHHFEGEWDKFGACSRTQPFKEGEKRLEGMEVEMRRIAVAEVEAAKMKAKEFRKRIRLGVLDVTKLSLMRGDGHPGPYRVANPFANGVKERVKNDCTHWCVLGLVDTWNEILLDIINRWENNGF</sequence>
<name>A0A834G3L9_RHOSS</name>
<dbReference type="OrthoDB" id="1637383at2759"/>
<dbReference type="PANTHER" id="PTHR32285:SF57">
    <property type="entry name" value="XYLOGLUCAN O-ACETYLTRANSFERASE 1"/>
    <property type="match status" value="1"/>
</dbReference>
<evidence type="ECO:0000256" key="3">
    <source>
        <dbReference type="ARBA" id="ARBA00022692"/>
    </source>
</evidence>
<accession>A0A834G3L9</accession>
<protein>
    <recommendedName>
        <fullName evidence="11">Trichome birefringence-like N-terminal domain-containing protein</fullName>
    </recommendedName>
</protein>
<comment type="similarity">
    <text evidence="2">Belongs to the PC-esterase family. TBL subfamily.</text>
</comment>
<keyword evidence="4" id="KW-0735">Signal-anchor</keyword>
<gene>
    <name evidence="9" type="ORF">RHSIM_Rhsim12G0191700</name>
</gene>
<evidence type="ECO:0000256" key="1">
    <source>
        <dbReference type="ARBA" id="ARBA00004167"/>
    </source>
</evidence>
<evidence type="ECO:0000313" key="10">
    <source>
        <dbReference type="Proteomes" id="UP000626092"/>
    </source>
</evidence>
<dbReference type="AlphaFoldDB" id="A0A834G3L9"/>
<proteinExistence type="inferred from homology"/>
<keyword evidence="5" id="KW-1133">Transmembrane helix</keyword>
<reference evidence="9" key="1">
    <citation type="submission" date="2019-11" db="EMBL/GenBank/DDBJ databases">
        <authorList>
            <person name="Liu Y."/>
            <person name="Hou J."/>
            <person name="Li T.-Q."/>
            <person name="Guan C.-H."/>
            <person name="Wu X."/>
            <person name="Wu H.-Z."/>
            <person name="Ling F."/>
            <person name="Zhang R."/>
            <person name="Shi X.-G."/>
            <person name="Ren J.-P."/>
            <person name="Chen E.-F."/>
            <person name="Sun J.-M."/>
        </authorList>
    </citation>
    <scope>NUCLEOTIDE SEQUENCE</scope>
    <source>
        <strain evidence="9">Adult_tree_wgs_1</strain>
        <tissue evidence="9">Leaves</tissue>
    </source>
</reference>
<dbReference type="EMBL" id="WJXA01000012">
    <property type="protein sequence ID" value="KAF7123809.1"/>
    <property type="molecule type" value="Genomic_DNA"/>
</dbReference>
<dbReference type="InterPro" id="IPR029962">
    <property type="entry name" value="TBL"/>
</dbReference>
<evidence type="ECO:0000256" key="4">
    <source>
        <dbReference type="ARBA" id="ARBA00022968"/>
    </source>
</evidence>
<evidence type="ECO:0000256" key="2">
    <source>
        <dbReference type="ARBA" id="ARBA00007727"/>
    </source>
</evidence>
<dbReference type="GO" id="GO:0005794">
    <property type="term" value="C:Golgi apparatus"/>
    <property type="evidence" value="ECO:0007669"/>
    <property type="project" value="TreeGrafter"/>
</dbReference>
<dbReference type="Proteomes" id="UP000626092">
    <property type="component" value="Unassembled WGS sequence"/>
</dbReference>
<evidence type="ECO:0000259" key="7">
    <source>
        <dbReference type="Pfam" id="PF13839"/>
    </source>
</evidence>
<evidence type="ECO:0000313" key="9">
    <source>
        <dbReference type="EMBL" id="KAF7123809.1"/>
    </source>
</evidence>
<comment type="subcellular location">
    <subcellularLocation>
        <location evidence="1">Membrane</location>
        <topology evidence="1">Single-pass membrane protein</topology>
    </subcellularLocation>
</comment>
<evidence type="ECO:0000256" key="6">
    <source>
        <dbReference type="ARBA" id="ARBA00023136"/>
    </source>
</evidence>
<evidence type="ECO:0000259" key="8">
    <source>
        <dbReference type="Pfam" id="PF14416"/>
    </source>
</evidence>
<organism evidence="9 10">
    <name type="scientific">Rhododendron simsii</name>
    <name type="common">Sims's rhododendron</name>
    <dbReference type="NCBI Taxonomy" id="118357"/>
    <lineage>
        <taxon>Eukaryota</taxon>
        <taxon>Viridiplantae</taxon>
        <taxon>Streptophyta</taxon>
        <taxon>Embryophyta</taxon>
        <taxon>Tracheophyta</taxon>
        <taxon>Spermatophyta</taxon>
        <taxon>Magnoliopsida</taxon>
        <taxon>eudicotyledons</taxon>
        <taxon>Gunneridae</taxon>
        <taxon>Pentapetalae</taxon>
        <taxon>asterids</taxon>
        <taxon>Ericales</taxon>
        <taxon>Ericaceae</taxon>
        <taxon>Ericoideae</taxon>
        <taxon>Rhodoreae</taxon>
        <taxon>Rhododendron</taxon>
    </lineage>
</organism>
<dbReference type="PANTHER" id="PTHR32285">
    <property type="entry name" value="PROTEIN TRICHOME BIREFRINGENCE-LIKE 9-RELATED"/>
    <property type="match status" value="1"/>
</dbReference>
<dbReference type="GO" id="GO:0016413">
    <property type="term" value="F:O-acetyltransferase activity"/>
    <property type="evidence" value="ECO:0007669"/>
    <property type="project" value="InterPro"/>
</dbReference>
<evidence type="ECO:0000256" key="5">
    <source>
        <dbReference type="ARBA" id="ARBA00022989"/>
    </source>
</evidence>
<feature type="domain" description="Trichome birefringence-like N-terminal" evidence="8">
    <location>
        <begin position="85"/>
        <end position="137"/>
    </location>
</feature>
<dbReference type="Pfam" id="PF13839">
    <property type="entry name" value="PC-Esterase"/>
    <property type="match status" value="1"/>
</dbReference>
<comment type="caution">
    <text evidence="9">The sequence shown here is derived from an EMBL/GenBank/DDBJ whole genome shotgun (WGS) entry which is preliminary data.</text>
</comment>
<dbReference type="InterPro" id="IPR025846">
    <property type="entry name" value="TBL_N"/>
</dbReference>
<dbReference type="GO" id="GO:0016020">
    <property type="term" value="C:membrane"/>
    <property type="evidence" value="ECO:0007669"/>
    <property type="project" value="UniProtKB-SubCell"/>
</dbReference>
<dbReference type="InterPro" id="IPR026057">
    <property type="entry name" value="TBL_C"/>
</dbReference>